<dbReference type="KEGG" id="smas:HUE87_05450"/>
<accession>A0A7S7M213</accession>
<keyword evidence="1" id="KW-0472">Membrane</keyword>
<reference evidence="2 3" key="1">
    <citation type="submission" date="2020-05" db="EMBL/GenBank/DDBJ databases">
        <title>Sulfurimonas marisnigri, sp. nov., and Sulfurimonas baltica, sp. nov., manganese oxide reducing chemolithoautotrophs of the class Epsilonproteobacteria isolated from the pelagic redoxclines of the Black and Baltic Seas and emended description of the genus Sulfurimonas.</title>
        <authorList>
            <person name="Henkel J.V."/>
            <person name="Laudan C."/>
            <person name="Werner J."/>
            <person name="Neu T."/>
            <person name="Plewe S."/>
            <person name="Sproer C."/>
            <person name="Bunk B."/>
            <person name="Schulz-Vogt H.N."/>
        </authorList>
    </citation>
    <scope>NUCLEOTIDE SEQUENCE [LARGE SCALE GENOMIC DNA]</scope>
    <source>
        <strain evidence="2 3">SoZ1</strain>
    </source>
</reference>
<organism evidence="2 3">
    <name type="scientific">Candidatus Sulfurimonas marisnigri</name>
    <dbReference type="NCBI Taxonomy" id="2740405"/>
    <lineage>
        <taxon>Bacteria</taxon>
        <taxon>Pseudomonadati</taxon>
        <taxon>Campylobacterota</taxon>
        <taxon>Epsilonproteobacteria</taxon>
        <taxon>Campylobacterales</taxon>
        <taxon>Sulfurimonadaceae</taxon>
        <taxon>Sulfurimonas</taxon>
    </lineage>
</organism>
<name>A0A7S7M213_9BACT</name>
<sequence>MKKQTYLQILFFITAVGIVFFYNSKYQITLNENAFPISIERQIDETTMQAKQIVTKEVSVKVENDSNLSISEEKNTTVVKKEIVRSEKTLDKKIEKPVQKPIQKHKPKLVNKNRKFLDASIVKEIPMDVYSKYDARNTKKSKIYKKEIIVIDNTDFDIVASPMPDEVLRSPKKSYKQKQYKREKVPKKLEDIKRVAVLSDYKRVKIKKIDKSVENVKANRKVVSTPPGGENIYSNRCRLCHGKSESFIVKYTAQRWRELLADDGKIINSVHEKTRVSKLTQRFYKSKNYSTQFASLKDFIFTSVK</sequence>
<protein>
    <submittedName>
        <fullName evidence="2">Uncharacterized protein</fullName>
    </submittedName>
</protein>
<evidence type="ECO:0000256" key="1">
    <source>
        <dbReference type="SAM" id="Phobius"/>
    </source>
</evidence>
<dbReference type="Proteomes" id="UP000593836">
    <property type="component" value="Chromosome"/>
</dbReference>
<dbReference type="AlphaFoldDB" id="A0A7S7M213"/>
<feature type="transmembrane region" description="Helical" evidence="1">
    <location>
        <begin position="6"/>
        <end position="23"/>
    </location>
</feature>
<evidence type="ECO:0000313" key="3">
    <source>
        <dbReference type="Proteomes" id="UP000593836"/>
    </source>
</evidence>
<keyword evidence="3" id="KW-1185">Reference proteome</keyword>
<keyword evidence="1" id="KW-1133">Transmembrane helix</keyword>
<proteinExistence type="predicted"/>
<keyword evidence="1" id="KW-0812">Transmembrane</keyword>
<gene>
    <name evidence="2" type="ORF">HUE87_05450</name>
</gene>
<evidence type="ECO:0000313" key="2">
    <source>
        <dbReference type="EMBL" id="QOY55671.1"/>
    </source>
</evidence>
<dbReference type="RefSeq" id="WP_194367710.1">
    <property type="nucleotide sequence ID" value="NZ_CP054493.1"/>
</dbReference>
<dbReference type="EMBL" id="CP054493">
    <property type="protein sequence ID" value="QOY55671.1"/>
    <property type="molecule type" value="Genomic_DNA"/>
</dbReference>